<sequence>MNSKVVYFKGKSLPQKLDSLIMERSKSPSLNTRNTKKNLSNSNITKQNSLQFQSDLYSADNQNKYLLKKTSNIGTNKARQITSFDSDKNSQDTEKTNINIDNKSPTNNGDKLLNGKKTIENTFDKLVILPPNSFSSPESNREKHCNSKYLR</sequence>
<keyword evidence="2" id="KW-1185">Reference proteome</keyword>
<dbReference type="AlphaFoldDB" id="A0AAF5D972"/>
<feature type="compositionally biased region" description="Polar residues" evidence="1">
    <location>
        <begin position="96"/>
        <end position="109"/>
    </location>
</feature>
<protein>
    <submittedName>
        <fullName evidence="3">Uncharacterized protein</fullName>
    </submittedName>
</protein>
<feature type="region of interest" description="Disordered" evidence="1">
    <location>
        <begin position="27"/>
        <end position="46"/>
    </location>
</feature>
<accession>A0AAF5D972</accession>
<feature type="compositionally biased region" description="Polar residues" evidence="1">
    <location>
        <begin position="68"/>
        <end position="84"/>
    </location>
</feature>
<feature type="region of interest" description="Disordered" evidence="1">
    <location>
        <begin position="68"/>
        <end position="114"/>
    </location>
</feature>
<reference evidence="3" key="1">
    <citation type="submission" date="2024-02" db="UniProtKB">
        <authorList>
            <consortium name="WormBaseParasite"/>
        </authorList>
    </citation>
    <scope>IDENTIFICATION</scope>
</reference>
<proteinExistence type="predicted"/>
<dbReference type="Proteomes" id="UP000035681">
    <property type="component" value="Unplaced"/>
</dbReference>
<evidence type="ECO:0000256" key="1">
    <source>
        <dbReference type="SAM" id="MobiDB-lite"/>
    </source>
</evidence>
<dbReference type="WBParaSite" id="TCONS_00008928.p1">
    <property type="protein sequence ID" value="TCONS_00008928.p1"/>
    <property type="gene ID" value="XLOC_006796"/>
</dbReference>
<evidence type="ECO:0000313" key="3">
    <source>
        <dbReference type="WBParaSite" id="TCONS_00008928.p1"/>
    </source>
</evidence>
<feature type="compositionally biased region" description="Basic and acidic residues" evidence="1">
    <location>
        <begin position="85"/>
        <end position="95"/>
    </location>
</feature>
<organism evidence="2 3">
    <name type="scientific">Strongyloides stercoralis</name>
    <name type="common">Threadworm</name>
    <dbReference type="NCBI Taxonomy" id="6248"/>
    <lineage>
        <taxon>Eukaryota</taxon>
        <taxon>Metazoa</taxon>
        <taxon>Ecdysozoa</taxon>
        <taxon>Nematoda</taxon>
        <taxon>Chromadorea</taxon>
        <taxon>Rhabditida</taxon>
        <taxon>Tylenchina</taxon>
        <taxon>Panagrolaimomorpha</taxon>
        <taxon>Strongyloidoidea</taxon>
        <taxon>Strongyloididae</taxon>
        <taxon>Strongyloides</taxon>
    </lineage>
</organism>
<feature type="region of interest" description="Disordered" evidence="1">
    <location>
        <begin position="130"/>
        <end position="151"/>
    </location>
</feature>
<name>A0AAF5D972_STRER</name>
<evidence type="ECO:0000313" key="2">
    <source>
        <dbReference type="Proteomes" id="UP000035681"/>
    </source>
</evidence>